<keyword evidence="6" id="KW-0067">ATP-binding</keyword>
<keyword evidence="2" id="KW-0723">Serine/threonine-protein kinase</keyword>
<dbReference type="VEuPathDB" id="FungiDB:RhiirFUN_024848"/>
<comment type="caution">
    <text evidence="8">The sequence shown here is derived from an EMBL/GenBank/DDBJ whole genome shotgun (WGS) entry which is preliminary data.</text>
</comment>
<evidence type="ECO:0000259" key="7">
    <source>
        <dbReference type="PROSITE" id="PS50011"/>
    </source>
</evidence>
<dbReference type="SUPFAM" id="SSF56112">
    <property type="entry name" value="Protein kinase-like (PK-like)"/>
    <property type="match status" value="1"/>
</dbReference>
<gene>
    <name evidence="8" type="ORF">RhiirA5_495022</name>
</gene>
<protein>
    <submittedName>
        <fullName evidence="8">Kinase-like protein</fullName>
    </submittedName>
</protein>
<evidence type="ECO:0000256" key="6">
    <source>
        <dbReference type="ARBA" id="ARBA00022840"/>
    </source>
</evidence>
<dbReference type="GO" id="GO:0004674">
    <property type="term" value="F:protein serine/threonine kinase activity"/>
    <property type="evidence" value="ECO:0007669"/>
    <property type="project" value="UniProtKB-KW"/>
</dbReference>
<dbReference type="InterPro" id="IPR000719">
    <property type="entry name" value="Prot_kinase_dom"/>
</dbReference>
<evidence type="ECO:0000256" key="5">
    <source>
        <dbReference type="ARBA" id="ARBA00022777"/>
    </source>
</evidence>
<dbReference type="VEuPathDB" id="FungiDB:RhiirFUN_024849"/>
<evidence type="ECO:0000256" key="1">
    <source>
        <dbReference type="ARBA" id="ARBA00005843"/>
    </source>
</evidence>
<name>A0A2N0Q732_9GLOM</name>
<feature type="domain" description="Protein kinase" evidence="7">
    <location>
        <begin position="1"/>
        <end position="176"/>
    </location>
</feature>
<sequence>MKIASHPSIIRFFGVTKLQNNANYSFVLEYVEDGTLEKHLRDNARALIEWKRQLKFAKEIAVAVFWLHHNKIIHGDLNPKNILMHPDFWCSCLEGEKVSTKPPVHRLLIIKQKKDENARNSYLSKTQMLSWQHESDEKPGICEVISKLNSIVPIMSEKKMKYQLILISKKAKRRTN</sequence>
<dbReference type="PANTHER" id="PTHR46485">
    <property type="entry name" value="LIM DOMAIN KINASE 1"/>
    <property type="match status" value="1"/>
</dbReference>
<dbReference type="InterPro" id="IPR011009">
    <property type="entry name" value="Kinase-like_dom_sf"/>
</dbReference>
<comment type="similarity">
    <text evidence="1">Belongs to the protein kinase superfamily. TKL Ser/Thr protein kinase family.</text>
</comment>
<dbReference type="Gene3D" id="1.10.510.10">
    <property type="entry name" value="Transferase(Phosphotransferase) domain 1"/>
    <property type="match status" value="1"/>
</dbReference>
<keyword evidence="3" id="KW-0808">Transferase</keyword>
<keyword evidence="4" id="KW-0547">Nucleotide-binding</keyword>
<dbReference type="Proteomes" id="UP000232722">
    <property type="component" value="Unassembled WGS sequence"/>
</dbReference>
<dbReference type="EMBL" id="LLXJ01000113">
    <property type="protein sequence ID" value="PKC14890.1"/>
    <property type="molecule type" value="Genomic_DNA"/>
</dbReference>
<dbReference type="InterPro" id="IPR050940">
    <property type="entry name" value="Actin_reg-Ser/Thr_kinase"/>
</dbReference>
<evidence type="ECO:0000256" key="4">
    <source>
        <dbReference type="ARBA" id="ARBA00022741"/>
    </source>
</evidence>
<dbReference type="AlphaFoldDB" id="A0A2N0Q732"/>
<evidence type="ECO:0000313" key="9">
    <source>
        <dbReference type="Proteomes" id="UP000232722"/>
    </source>
</evidence>
<dbReference type="VEuPathDB" id="FungiDB:RhiirA1_454124"/>
<dbReference type="InterPro" id="IPR001245">
    <property type="entry name" value="Ser-Thr/Tyr_kinase_cat_dom"/>
</dbReference>
<evidence type="ECO:0000256" key="3">
    <source>
        <dbReference type="ARBA" id="ARBA00022679"/>
    </source>
</evidence>
<organism evidence="8 9">
    <name type="scientific">Rhizophagus irregularis</name>
    <dbReference type="NCBI Taxonomy" id="588596"/>
    <lineage>
        <taxon>Eukaryota</taxon>
        <taxon>Fungi</taxon>
        <taxon>Fungi incertae sedis</taxon>
        <taxon>Mucoromycota</taxon>
        <taxon>Glomeromycotina</taxon>
        <taxon>Glomeromycetes</taxon>
        <taxon>Glomerales</taxon>
        <taxon>Glomeraceae</taxon>
        <taxon>Rhizophagus</taxon>
    </lineage>
</organism>
<reference evidence="8 9" key="1">
    <citation type="submission" date="2016-04" db="EMBL/GenBank/DDBJ databases">
        <title>Genome analyses suggest a sexual origin of heterokaryosis in a supposedly ancient asexual fungus.</title>
        <authorList>
            <person name="Ropars J."/>
            <person name="Sedzielewska K."/>
            <person name="Noel J."/>
            <person name="Charron P."/>
            <person name="Farinelli L."/>
            <person name="Marton T."/>
            <person name="Kruger M."/>
            <person name="Pelin A."/>
            <person name="Brachmann A."/>
            <person name="Corradi N."/>
        </authorList>
    </citation>
    <scope>NUCLEOTIDE SEQUENCE [LARGE SCALE GENOMIC DNA]</scope>
    <source>
        <strain evidence="8 9">A5</strain>
    </source>
</reference>
<dbReference type="PANTHER" id="PTHR46485:SF5">
    <property type="entry name" value="CENTER DIVIDER, ISOFORM A"/>
    <property type="match status" value="1"/>
</dbReference>
<dbReference type="PROSITE" id="PS50011">
    <property type="entry name" value="PROTEIN_KINASE_DOM"/>
    <property type="match status" value="1"/>
</dbReference>
<proteinExistence type="inferred from homology"/>
<evidence type="ECO:0000256" key="2">
    <source>
        <dbReference type="ARBA" id="ARBA00022527"/>
    </source>
</evidence>
<keyword evidence="5 8" id="KW-0418">Kinase</keyword>
<accession>A0A2N0Q732</accession>
<dbReference type="Pfam" id="PF07714">
    <property type="entry name" value="PK_Tyr_Ser-Thr"/>
    <property type="match status" value="1"/>
</dbReference>
<reference evidence="8 9" key="2">
    <citation type="submission" date="2017-09" db="EMBL/GenBank/DDBJ databases">
        <title>Extensive intraspecific genome diversity in a model arbuscular mycorrhizal fungus.</title>
        <authorList>
            <person name="Chen E.C."/>
            <person name="Morin E."/>
            <person name="Beaudet D."/>
            <person name="Noel J."/>
            <person name="Ndikumana S."/>
            <person name="Charron P."/>
            <person name="St-Onge C."/>
            <person name="Giorgi J."/>
            <person name="Grigoriev I.V."/>
            <person name="Roux C."/>
            <person name="Martin F.M."/>
            <person name="Corradi N."/>
        </authorList>
    </citation>
    <scope>NUCLEOTIDE SEQUENCE [LARGE SCALE GENOMIC DNA]</scope>
    <source>
        <strain evidence="8 9">A5</strain>
    </source>
</reference>
<evidence type="ECO:0000313" key="8">
    <source>
        <dbReference type="EMBL" id="PKC14890.1"/>
    </source>
</evidence>
<dbReference type="GO" id="GO:0005524">
    <property type="term" value="F:ATP binding"/>
    <property type="evidence" value="ECO:0007669"/>
    <property type="project" value="UniProtKB-KW"/>
</dbReference>